<reference evidence="2 3" key="1">
    <citation type="submission" date="2019-02" db="EMBL/GenBank/DDBJ databases">
        <title>Deep-cultivation of Planctomycetes and their phenomic and genomic characterization uncovers novel biology.</title>
        <authorList>
            <person name="Wiegand S."/>
            <person name="Jogler M."/>
            <person name="Boedeker C."/>
            <person name="Pinto D."/>
            <person name="Vollmers J."/>
            <person name="Rivas-Marin E."/>
            <person name="Kohn T."/>
            <person name="Peeters S.H."/>
            <person name="Heuer A."/>
            <person name="Rast P."/>
            <person name="Oberbeckmann S."/>
            <person name="Bunk B."/>
            <person name="Jeske O."/>
            <person name="Meyerdierks A."/>
            <person name="Storesund J.E."/>
            <person name="Kallscheuer N."/>
            <person name="Luecker S."/>
            <person name="Lage O.M."/>
            <person name="Pohl T."/>
            <person name="Merkel B.J."/>
            <person name="Hornburger P."/>
            <person name="Mueller R.-W."/>
            <person name="Bruemmer F."/>
            <person name="Labrenz M."/>
            <person name="Spormann A.M."/>
            <person name="Op Den Camp H."/>
            <person name="Overmann J."/>
            <person name="Amann R."/>
            <person name="Jetten M.S.M."/>
            <person name="Mascher T."/>
            <person name="Medema M.H."/>
            <person name="Devos D.P."/>
            <person name="Kaster A.-K."/>
            <person name="Ovreas L."/>
            <person name="Rohde M."/>
            <person name="Galperin M.Y."/>
            <person name="Jogler C."/>
        </authorList>
    </citation>
    <scope>NUCLEOTIDE SEQUENCE [LARGE SCALE GENOMIC DNA]</scope>
    <source>
        <strain evidence="2 3">Pan54</strain>
    </source>
</reference>
<dbReference type="AlphaFoldDB" id="A0A5C5XCL5"/>
<name>A0A5C5XCL5_9PLAN</name>
<sequence length="101" mass="11045">MNDNETTKPEKRVEAPRREETHVEFSFSKVLITIFGVIASLISAVIAGGLSCTAGLMISDFHIDAQNQSIYLQLSLLLGLVVAIVVFVALMMFIKKNSSES</sequence>
<keyword evidence="1" id="KW-1133">Transmembrane helix</keyword>
<feature type="transmembrane region" description="Helical" evidence="1">
    <location>
        <begin position="70"/>
        <end position="94"/>
    </location>
</feature>
<keyword evidence="1" id="KW-0472">Membrane</keyword>
<feature type="transmembrane region" description="Helical" evidence="1">
    <location>
        <begin position="30"/>
        <end position="58"/>
    </location>
</feature>
<evidence type="ECO:0000313" key="2">
    <source>
        <dbReference type="EMBL" id="TWT60897.1"/>
    </source>
</evidence>
<evidence type="ECO:0000256" key="1">
    <source>
        <dbReference type="SAM" id="Phobius"/>
    </source>
</evidence>
<gene>
    <name evidence="2" type="ORF">Pan54_16290</name>
</gene>
<keyword evidence="1" id="KW-0812">Transmembrane</keyword>
<accession>A0A5C5XCL5</accession>
<proteinExistence type="predicted"/>
<comment type="caution">
    <text evidence="2">The sequence shown here is derived from an EMBL/GenBank/DDBJ whole genome shotgun (WGS) entry which is preliminary data.</text>
</comment>
<dbReference type="EMBL" id="SJPG01000001">
    <property type="protein sequence ID" value="TWT60897.1"/>
    <property type="molecule type" value="Genomic_DNA"/>
</dbReference>
<evidence type="ECO:0000313" key="3">
    <source>
        <dbReference type="Proteomes" id="UP000316095"/>
    </source>
</evidence>
<dbReference type="Proteomes" id="UP000316095">
    <property type="component" value="Unassembled WGS sequence"/>
</dbReference>
<protein>
    <submittedName>
        <fullName evidence="2">Uncharacterized protein</fullName>
    </submittedName>
</protein>
<keyword evidence="3" id="KW-1185">Reference proteome</keyword>
<organism evidence="2 3">
    <name type="scientific">Rubinisphaera italica</name>
    <dbReference type="NCBI Taxonomy" id="2527969"/>
    <lineage>
        <taxon>Bacteria</taxon>
        <taxon>Pseudomonadati</taxon>
        <taxon>Planctomycetota</taxon>
        <taxon>Planctomycetia</taxon>
        <taxon>Planctomycetales</taxon>
        <taxon>Planctomycetaceae</taxon>
        <taxon>Rubinisphaera</taxon>
    </lineage>
</organism>
<dbReference type="RefSeq" id="WP_146502951.1">
    <property type="nucleotide sequence ID" value="NZ_SJPG01000001.1"/>
</dbReference>